<proteinExistence type="predicted"/>
<sequence length="116" mass="12090">YQGQDIRDLTLTFEAGKLVSMTAESGLERLQAMYDAAGPGKDLFAVVDAGLNPNVRIPSGSQMVGWMPAGMVTIGFGTNTWAGGGNSANFALYGHLPGSTLKVDGKIVVENGSLKL</sequence>
<protein>
    <submittedName>
        <fullName evidence="1">Uncharacterized protein</fullName>
    </submittedName>
</protein>
<comment type="caution">
    <text evidence="1">The sequence shown here is derived from an EMBL/GenBank/DDBJ whole genome shotgun (WGS) entry which is preliminary data.</text>
</comment>
<dbReference type="SUPFAM" id="SSF144052">
    <property type="entry name" value="Thermophilic metalloprotease-like"/>
    <property type="match status" value="1"/>
</dbReference>
<gene>
    <name evidence="1" type="ORF">S03H2_16542</name>
</gene>
<feature type="non-terminal residue" evidence="1">
    <location>
        <position position="1"/>
    </location>
</feature>
<evidence type="ECO:0000313" key="1">
    <source>
        <dbReference type="EMBL" id="GAH41499.1"/>
    </source>
</evidence>
<dbReference type="AlphaFoldDB" id="X1GIT2"/>
<organism evidence="1">
    <name type="scientific">marine sediment metagenome</name>
    <dbReference type="NCBI Taxonomy" id="412755"/>
    <lineage>
        <taxon>unclassified sequences</taxon>
        <taxon>metagenomes</taxon>
        <taxon>ecological metagenomes</taxon>
    </lineage>
</organism>
<accession>X1GIT2</accession>
<dbReference type="EMBL" id="BARU01008457">
    <property type="protein sequence ID" value="GAH41499.1"/>
    <property type="molecule type" value="Genomic_DNA"/>
</dbReference>
<reference evidence="1" key="1">
    <citation type="journal article" date="2014" name="Front. Microbiol.">
        <title>High frequency of phylogenetically diverse reductive dehalogenase-homologous genes in deep subseafloor sedimentary metagenomes.</title>
        <authorList>
            <person name="Kawai M."/>
            <person name="Futagami T."/>
            <person name="Toyoda A."/>
            <person name="Takaki Y."/>
            <person name="Nishi S."/>
            <person name="Hori S."/>
            <person name="Arai W."/>
            <person name="Tsubouchi T."/>
            <person name="Morono Y."/>
            <person name="Uchiyama I."/>
            <person name="Ito T."/>
            <person name="Fujiyama A."/>
            <person name="Inagaki F."/>
            <person name="Takami H."/>
        </authorList>
    </citation>
    <scope>NUCLEOTIDE SEQUENCE</scope>
    <source>
        <strain evidence="1">Expedition CK06-06</strain>
    </source>
</reference>
<name>X1GIT2_9ZZZZ</name>